<evidence type="ECO:0000313" key="1">
    <source>
        <dbReference type="EMBL" id="OQR77472.1"/>
    </source>
</evidence>
<comment type="caution">
    <text evidence="1">The sequence shown here is derived from an EMBL/GenBank/DDBJ whole genome shotgun (WGS) entry which is preliminary data.</text>
</comment>
<reference evidence="1 2" key="1">
    <citation type="journal article" date="2017" name="Gigascience">
        <title>Draft genome of the honey bee ectoparasitic mite, Tropilaelaps mercedesae, is shaped by the parasitic life history.</title>
        <authorList>
            <person name="Dong X."/>
            <person name="Armstrong S.D."/>
            <person name="Xia D."/>
            <person name="Makepeace B.L."/>
            <person name="Darby A.C."/>
            <person name="Kadowaki T."/>
        </authorList>
    </citation>
    <scope>NUCLEOTIDE SEQUENCE [LARGE SCALE GENOMIC DNA]</scope>
    <source>
        <strain evidence="1">Wuxi-XJTLU</strain>
    </source>
</reference>
<dbReference type="AlphaFoldDB" id="A0A1V9XVL7"/>
<protein>
    <submittedName>
        <fullName evidence="1">Uncharacterized protein</fullName>
    </submittedName>
</protein>
<accession>A0A1V9XVL7</accession>
<proteinExistence type="predicted"/>
<gene>
    <name evidence="1" type="ORF">BIW11_02902</name>
</gene>
<evidence type="ECO:0000313" key="2">
    <source>
        <dbReference type="Proteomes" id="UP000192247"/>
    </source>
</evidence>
<keyword evidence="2" id="KW-1185">Reference proteome</keyword>
<organism evidence="1 2">
    <name type="scientific">Tropilaelaps mercedesae</name>
    <dbReference type="NCBI Taxonomy" id="418985"/>
    <lineage>
        <taxon>Eukaryota</taxon>
        <taxon>Metazoa</taxon>
        <taxon>Ecdysozoa</taxon>
        <taxon>Arthropoda</taxon>
        <taxon>Chelicerata</taxon>
        <taxon>Arachnida</taxon>
        <taxon>Acari</taxon>
        <taxon>Parasitiformes</taxon>
        <taxon>Mesostigmata</taxon>
        <taxon>Gamasina</taxon>
        <taxon>Dermanyssoidea</taxon>
        <taxon>Laelapidae</taxon>
        <taxon>Tropilaelaps</taxon>
    </lineage>
</organism>
<sequence length="107" mass="12934">MEEFFHELRGMFQQFVERNGDKRKQTGYGTYDRTLRSTSALTCSFTQYRVFAGWQMIQRYAIRRMIREPRRQRKDEAVSCRYSIRNDDDVAVSIFRRLRLADNSAYL</sequence>
<dbReference type="Proteomes" id="UP000192247">
    <property type="component" value="Unassembled WGS sequence"/>
</dbReference>
<name>A0A1V9XVL7_9ACAR</name>
<dbReference type="InParanoid" id="A0A1V9XVL7"/>
<dbReference type="EMBL" id="MNPL01003480">
    <property type="protein sequence ID" value="OQR77472.1"/>
    <property type="molecule type" value="Genomic_DNA"/>
</dbReference>